<dbReference type="HOGENOM" id="CLU_034349_3_1_3"/>
<accession>Q7NID4</accession>
<dbReference type="PATRIC" id="fig|251221.4.peg.2282"/>
<dbReference type="EnsemblBacteria" id="BAC90190">
    <property type="protein sequence ID" value="BAC90190"/>
    <property type="gene ID" value="BAC90190"/>
</dbReference>
<dbReference type="KEGG" id="gvi:gll2249"/>
<evidence type="ECO:0000313" key="3">
    <source>
        <dbReference type="EMBL" id="BAC90190.1"/>
    </source>
</evidence>
<dbReference type="Pfam" id="PF01609">
    <property type="entry name" value="DDE_Tnp_1"/>
    <property type="match status" value="1"/>
</dbReference>
<evidence type="ECO:0000313" key="4">
    <source>
        <dbReference type="Proteomes" id="UP000000557"/>
    </source>
</evidence>
<name>Q7NID4_GLOVI</name>
<dbReference type="RefSeq" id="WP_011142246.1">
    <property type="nucleotide sequence ID" value="NC_005125.1"/>
</dbReference>
<dbReference type="InterPro" id="IPR047654">
    <property type="entry name" value="IS1634_transpos"/>
</dbReference>
<dbReference type="NCBIfam" id="NF033559">
    <property type="entry name" value="transpos_IS1634"/>
    <property type="match status" value="1"/>
</dbReference>
<reference evidence="3 4" key="2">
    <citation type="journal article" date="2003" name="DNA Res.">
        <title>Complete genome structure of Gloeobacter violaceus PCC 7421, a cyanobacterium that lacks thylakoids (supplement).</title>
        <authorList>
            <person name="Nakamura Y."/>
            <person name="Kaneko T."/>
            <person name="Sato S."/>
            <person name="Mimuro M."/>
            <person name="Miyashita H."/>
            <person name="Tsuchiya T."/>
            <person name="Sasamoto S."/>
            <person name="Watanabe A."/>
            <person name="Kawashima K."/>
            <person name="Kishida Y."/>
            <person name="Kiyokawa C."/>
            <person name="Kohara M."/>
            <person name="Matsumoto M."/>
            <person name="Matsuno A."/>
            <person name="Nakazaki N."/>
            <person name="Shimpo S."/>
            <person name="Takeuchi C."/>
            <person name="Yamada M."/>
            <person name="Tabata S."/>
        </authorList>
    </citation>
    <scope>NUCLEOTIDE SEQUENCE [LARGE SCALE GENOMIC DNA]</scope>
    <source>
        <strain evidence="4">ATCC 29082 / PCC 7421</strain>
    </source>
</reference>
<feature type="domain" description="Transposase IS4-like" evidence="1">
    <location>
        <begin position="131"/>
        <end position="464"/>
    </location>
</feature>
<gene>
    <name evidence="3" type="ordered locus">gll2249</name>
</gene>
<dbReference type="STRING" id="251221.gene:10759744"/>
<dbReference type="OrthoDB" id="467786at2"/>
<dbReference type="eggNOG" id="COG5421">
    <property type="taxonomic scope" value="Bacteria"/>
</dbReference>
<proteinExistence type="predicted"/>
<evidence type="ECO:0000259" key="2">
    <source>
        <dbReference type="Pfam" id="PF14104"/>
    </source>
</evidence>
<dbReference type="GO" id="GO:0006313">
    <property type="term" value="P:DNA transposition"/>
    <property type="evidence" value="ECO:0007669"/>
    <property type="project" value="InterPro"/>
</dbReference>
<dbReference type="EMBL" id="BA000045">
    <property type="protein sequence ID" value="BAC90190.1"/>
    <property type="molecule type" value="Genomic_DNA"/>
</dbReference>
<feature type="domain" description="DUF4277" evidence="2">
    <location>
        <begin position="9"/>
        <end position="116"/>
    </location>
</feature>
<dbReference type="PANTHER" id="PTHR34614">
    <property type="match status" value="1"/>
</dbReference>
<dbReference type="Pfam" id="PF14104">
    <property type="entry name" value="DUF4277"/>
    <property type="match status" value="1"/>
</dbReference>
<dbReference type="AlphaFoldDB" id="Q7NID4"/>
<dbReference type="Proteomes" id="UP000000557">
    <property type="component" value="Chromosome"/>
</dbReference>
<reference evidence="3 4" key="1">
    <citation type="journal article" date="2003" name="DNA Res.">
        <title>Complete genome structure of Gloeobacter violaceus PCC 7421, a cyanobacterium that lacks thylakoids.</title>
        <authorList>
            <person name="Nakamura Y."/>
            <person name="Kaneko T."/>
            <person name="Sato S."/>
            <person name="Mimuro M."/>
            <person name="Miyashita H."/>
            <person name="Tsuchiya T."/>
            <person name="Sasamoto S."/>
            <person name="Watanabe A."/>
            <person name="Kawashima K."/>
            <person name="Kishida Y."/>
            <person name="Kiyokawa C."/>
            <person name="Kohara M."/>
            <person name="Matsumoto M."/>
            <person name="Matsuno A."/>
            <person name="Nakazaki N."/>
            <person name="Shimpo S."/>
            <person name="Takeuchi C."/>
            <person name="Yamada M."/>
            <person name="Tabata S."/>
        </authorList>
    </citation>
    <scope>NUCLEOTIDE SEQUENCE [LARGE SCALE GENOMIC DNA]</scope>
    <source>
        <strain evidence="4">ATCC 29082 / PCC 7421</strain>
    </source>
</reference>
<keyword evidence="4" id="KW-1185">Reference proteome</keyword>
<dbReference type="PhylomeDB" id="Q7NID4"/>
<dbReference type="PANTHER" id="PTHR34614:SF2">
    <property type="entry name" value="TRANSPOSASE IS4-LIKE DOMAIN-CONTAINING PROTEIN"/>
    <property type="match status" value="1"/>
</dbReference>
<dbReference type="GO" id="GO:0003677">
    <property type="term" value="F:DNA binding"/>
    <property type="evidence" value="ECO:0007669"/>
    <property type="project" value="InterPro"/>
</dbReference>
<dbReference type="InterPro" id="IPR002559">
    <property type="entry name" value="Transposase_11"/>
</dbReference>
<dbReference type="InParanoid" id="Q7NID4"/>
<dbReference type="InterPro" id="IPR025457">
    <property type="entry name" value="DUF4277"/>
</dbReference>
<organism evidence="3 4">
    <name type="scientific">Gloeobacter violaceus (strain ATCC 29082 / PCC 7421)</name>
    <dbReference type="NCBI Taxonomy" id="251221"/>
    <lineage>
        <taxon>Bacteria</taxon>
        <taxon>Bacillati</taxon>
        <taxon>Cyanobacteriota</taxon>
        <taxon>Cyanophyceae</taxon>
        <taxon>Gloeobacterales</taxon>
        <taxon>Gloeobacteraceae</taxon>
        <taxon>Gloeobacter</taxon>
    </lineage>
</organism>
<dbReference type="SUPFAM" id="SSF53098">
    <property type="entry name" value="Ribonuclease H-like"/>
    <property type="match status" value="1"/>
</dbReference>
<evidence type="ECO:0000259" key="1">
    <source>
        <dbReference type="Pfam" id="PF01609"/>
    </source>
</evidence>
<dbReference type="InterPro" id="IPR012337">
    <property type="entry name" value="RNaseH-like_sf"/>
</dbReference>
<sequence length="544" mass="59918">MSQPPPEIQVQNLDHLGIVAGIIDAFGLVEEVDQLLSIHPQEIVTCGQVLKGLILNGLGFVSAPLYLFEQFFVGKATEHLIGPGVLPEHFNDDRLGRVLDKLYEQGTTKVFVHLALKAARHFGVRTGSVHLDSTSFHVDGEYTPKGRVAPQAEDEPQPIVITHGYSRDHRPDLKQFLLSMITSGDGDVPLYLRVGNGNAADKAIFAQIIQDFRAQWDVDALFVVDSDLYSAQNLSAVQAMHWLSRVPSTLAEVKHLLAALSDEQFAPAQPGYRVTEVGSTYADIQQRWVVVASDERRKSDLAALDKKLNELEGKLGKELTTLCKTAFACEADALEAAERFAAGLKFHLLGAVRAVEQARHDKAGRPARGSKPEKTGVWLLSAQLVRNPTAIELEQHSAGKLVLATNVLDEQQLSTAQVLSQYKAQQSVERGFRFLKDPLFFTSSVFLKSPERVEAVAMVMGLCLLVYSLGQRQLRLALSAAQLTVKSQTKKPTATPTLRWIFQVFQAVHLLEVAGVKQVSNLNAERRRIVECLGPTCGQYYLMG</sequence>
<dbReference type="GO" id="GO:0004803">
    <property type="term" value="F:transposase activity"/>
    <property type="evidence" value="ECO:0007669"/>
    <property type="project" value="InterPro"/>
</dbReference>
<protein>
    <submittedName>
        <fullName evidence="3">Gll2249 protein</fullName>
    </submittedName>
</protein>